<dbReference type="Proteomes" id="UP001302745">
    <property type="component" value="Unassembled WGS sequence"/>
</dbReference>
<accession>A0AAN6VQP8</accession>
<feature type="domain" description="Mediator complex subunit Med16 N-terminal" evidence="11">
    <location>
        <begin position="204"/>
        <end position="523"/>
    </location>
</feature>
<dbReference type="Pfam" id="PF20719">
    <property type="entry name" value="Med16_C"/>
    <property type="match status" value="1"/>
</dbReference>
<comment type="subcellular location">
    <subcellularLocation>
        <location evidence="1 9">Nucleus</location>
    </subcellularLocation>
</comment>
<keyword evidence="4 9" id="KW-0805">Transcription regulation</keyword>
<name>A0AAN6VQP8_9PEZI</name>
<sequence>MSAHEMALLLDGDAMNVDGAMQGLQGLQGIQGMEGMGGMGTMGGMDGMGGMESAMALDDVDLFGDPVMDDALAGLPPRPLPSKHLQQRLDELRTRGCCQSIAWSRQGTIATISKDAMSVELRYVHCNPDTTEWELSEPTTWSPPSPSPAPVSPASASAPLVHLAWSPTMNPDLAVVDALGRITILSFHITINQTYPVRRCETDVADDLHAIVGCYWLPVGMPQNKQYHLIHGPAIKNQSEYRYEHQFYQAFGPWHPLPGKSAFLCVTTNGSLKLFFMQHNARMEETAIELESVTSSDDLITHASLCSDKNNLLVALATASKQLRVVRVGIQWGLPQADKQVPPGSVPLRPSLRETHVAVTSWVQHGPSDSVLEASMAQLSHIEILPSAPAGQSQPMAPPVVLTVRSYVPQDASPYHSENQSIIDRWEVVNDQPQTVHPAFEQLGSKNGAASTPPTMTHLRKLNPIILPKVVVTVTTAQFGRVLCFAFSDGTVQYRDRFTMDEMYSEHSLDSITHPLQVGFQYVNDTPCLQAAFSPTNCSFAQICEDSTVQWNRLHHAMEDPDTTLQSTDQKTILVALTIPLSATAVNSAPCDDVLAMARPFAQRPDFAYAWVREMVNMLKIVVDYSEEAHHDQLVRNTLLQLCLSVLNHLSFRGDFKPRSYGGKFAMLALNVRNIFVVITVASNSPMGLEKKLVPLDDPEVVDAVTGCTKWGIFLLAWLTDSLFQLLDDPEIMAMLADPKRFPELAKCLQSKNDVSLQLLLCSSTRGFLSAACRRLMHVETVSSRAAQYYETHVQRQQDPAAAATAGARPNPALYPAYQRMVRAVSSTLVKVSEFDRLLSDLSSDIQAAYQKSFSGLNAAKMKAQHANMTEQQQQQFNEQFIKKAQVHCELDMLLGRNPPPSFREVLLKFFTTTLPAFRNQTDPAKLYFANYDLLEMESNPKNMAGRKAAGRYVDVFKRVELVVGPRAKQAGHDAAIPAKRTVSGEEARGAAAANGIGVTGANIHGTWTGVGNDDGPQWRRCVRCAAVMEDIGSRRPGYNFVLSQQRKCVCGGSWGTMPRGS</sequence>
<reference evidence="13" key="2">
    <citation type="submission" date="2023-05" db="EMBL/GenBank/DDBJ databases">
        <authorList>
            <consortium name="Lawrence Berkeley National Laboratory"/>
            <person name="Steindorff A."/>
            <person name="Hensen N."/>
            <person name="Bonometti L."/>
            <person name="Westerberg I."/>
            <person name="Brannstrom I.O."/>
            <person name="Guillou S."/>
            <person name="Cros-Aarteil S."/>
            <person name="Calhoun S."/>
            <person name="Haridas S."/>
            <person name="Kuo A."/>
            <person name="Mondo S."/>
            <person name="Pangilinan J."/>
            <person name="Riley R."/>
            <person name="Labutti K."/>
            <person name="Andreopoulos B."/>
            <person name="Lipzen A."/>
            <person name="Chen C."/>
            <person name="Yanf M."/>
            <person name="Daum C."/>
            <person name="Ng V."/>
            <person name="Clum A."/>
            <person name="Ohm R."/>
            <person name="Martin F."/>
            <person name="Silar P."/>
            <person name="Natvig D."/>
            <person name="Lalanne C."/>
            <person name="Gautier V."/>
            <person name="Ament-Velasquez S.L."/>
            <person name="Kruys A."/>
            <person name="Hutchinson M.I."/>
            <person name="Powell A.J."/>
            <person name="Barry K."/>
            <person name="Miller A.N."/>
            <person name="Grigoriev I.V."/>
            <person name="Debuchy R."/>
            <person name="Gladieux P."/>
            <person name="Thoren M.H."/>
            <person name="Johannesson H."/>
        </authorList>
    </citation>
    <scope>NUCLEOTIDE SEQUENCE</scope>
    <source>
        <strain evidence="13">CBS 538.74</strain>
    </source>
</reference>
<evidence type="ECO:0000256" key="3">
    <source>
        <dbReference type="ARBA" id="ARBA00019614"/>
    </source>
</evidence>
<comment type="similarity">
    <text evidence="2 9">Belongs to the Mediator complex subunit 16 family.</text>
</comment>
<comment type="function">
    <text evidence="9">Component of the Mediator complex, a coactivator involved in the regulated transcription of nearly all RNA polymerase II-dependent genes. Mediator functions as a bridge to convey information from gene-specific regulatory proteins to the basal RNA polymerase II transcription machinery. Mediator is recruited to promoters by direct interactions with regulatory proteins and serves as a scaffold for the assembly of a functional preinitiation complex with RNA polymerase II and the general transcription factors.</text>
</comment>
<evidence type="ECO:0000256" key="5">
    <source>
        <dbReference type="ARBA" id="ARBA00023159"/>
    </source>
</evidence>
<keyword evidence="7 9" id="KW-0539">Nucleus</keyword>
<dbReference type="InterPro" id="IPR048339">
    <property type="entry name" value="Mediator_Med16_C"/>
</dbReference>
<evidence type="ECO:0000256" key="4">
    <source>
        <dbReference type="ARBA" id="ARBA00023015"/>
    </source>
</evidence>
<dbReference type="InterPro" id="IPR036322">
    <property type="entry name" value="WD40_repeat_dom_sf"/>
</dbReference>
<keyword evidence="6 9" id="KW-0804">Transcription</keyword>
<comment type="subunit">
    <text evidence="9">Component of the Mediator complex.</text>
</comment>
<evidence type="ECO:0000259" key="11">
    <source>
        <dbReference type="Pfam" id="PF11635"/>
    </source>
</evidence>
<evidence type="ECO:0000256" key="9">
    <source>
        <dbReference type="RuleBase" id="RU364149"/>
    </source>
</evidence>
<dbReference type="InterPro" id="IPR048338">
    <property type="entry name" value="Mediator_Med16"/>
</dbReference>
<keyword evidence="14" id="KW-1185">Reference proteome</keyword>
<gene>
    <name evidence="9" type="primary">MED16</name>
    <name evidence="13" type="ORF">C8A00DRAFT_14256</name>
</gene>
<evidence type="ECO:0000256" key="10">
    <source>
        <dbReference type="SAM" id="MobiDB-lite"/>
    </source>
</evidence>
<dbReference type="InterPro" id="IPR021665">
    <property type="entry name" value="Mediator_Med16_N"/>
</dbReference>
<dbReference type="GO" id="GO:0045893">
    <property type="term" value="P:positive regulation of DNA-templated transcription"/>
    <property type="evidence" value="ECO:0007669"/>
    <property type="project" value="TreeGrafter"/>
</dbReference>
<comment type="caution">
    <text evidence="13">The sequence shown here is derived from an EMBL/GenBank/DDBJ whole genome shotgun (WGS) entry which is preliminary data.</text>
</comment>
<evidence type="ECO:0000313" key="13">
    <source>
        <dbReference type="EMBL" id="KAK4154621.1"/>
    </source>
</evidence>
<dbReference type="PANTHER" id="PTHR13224:SF6">
    <property type="entry name" value="MEDIATOR OF RNA POLYMERASE II TRANSCRIPTION SUBUNIT 16"/>
    <property type="match status" value="1"/>
</dbReference>
<dbReference type="EMBL" id="MU856907">
    <property type="protein sequence ID" value="KAK4154621.1"/>
    <property type="molecule type" value="Genomic_DNA"/>
</dbReference>
<evidence type="ECO:0000256" key="6">
    <source>
        <dbReference type="ARBA" id="ARBA00023163"/>
    </source>
</evidence>
<evidence type="ECO:0000256" key="7">
    <source>
        <dbReference type="ARBA" id="ARBA00023242"/>
    </source>
</evidence>
<feature type="region of interest" description="Disordered" evidence="10">
    <location>
        <begin position="133"/>
        <end position="153"/>
    </location>
</feature>
<dbReference type="SUPFAM" id="SSF50978">
    <property type="entry name" value="WD40 repeat-like"/>
    <property type="match status" value="1"/>
</dbReference>
<evidence type="ECO:0000259" key="12">
    <source>
        <dbReference type="Pfam" id="PF20719"/>
    </source>
</evidence>
<evidence type="ECO:0000256" key="1">
    <source>
        <dbReference type="ARBA" id="ARBA00004123"/>
    </source>
</evidence>
<dbReference type="GO" id="GO:0016592">
    <property type="term" value="C:mediator complex"/>
    <property type="evidence" value="ECO:0007669"/>
    <property type="project" value="InterPro"/>
</dbReference>
<reference evidence="13" key="1">
    <citation type="journal article" date="2023" name="Mol. Phylogenet. Evol.">
        <title>Genome-scale phylogeny and comparative genomics of the fungal order Sordariales.</title>
        <authorList>
            <person name="Hensen N."/>
            <person name="Bonometti L."/>
            <person name="Westerberg I."/>
            <person name="Brannstrom I.O."/>
            <person name="Guillou S."/>
            <person name="Cros-Aarteil S."/>
            <person name="Calhoun S."/>
            <person name="Haridas S."/>
            <person name="Kuo A."/>
            <person name="Mondo S."/>
            <person name="Pangilinan J."/>
            <person name="Riley R."/>
            <person name="LaButti K."/>
            <person name="Andreopoulos B."/>
            <person name="Lipzen A."/>
            <person name="Chen C."/>
            <person name="Yan M."/>
            <person name="Daum C."/>
            <person name="Ng V."/>
            <person name="Clum A."/>
            <person name="Steindorff A."/>
            <person name="Ohm R.A."/>
            <person name="Martin F."/>
            <person name="Silar P."/>
            <person name="Natvig D.O."/>
            <person name="Lalanne C."/>
            <person name="Gautier V."/>
            <person name="Ament-Velasquez S.L."/>
            <person name="Kruys A."/>
            <person name="Hutchinson M.I."/>
            <person name="Powell A.J."/>
            <person name="Barry K."/>
            <person name="Miller A.N."/>
            <person name="Grigoriev I.V."/>
            <person name="Debuchy R."/>
            <person name="Gladieux P."/>
            <person name="Hiltunen Thoren M."/>
            <person name="Johannesson H."/>
        </authorList>
    </citation>
    <scope>NUCLEOTIDE SEQUENCE</scope>
    <source>
        <strain evidence="13">CBS 538.74</strain>
    </source>
</reference>
<feature type="domain" description="Mediator complex subunit 16 C-terminal" evidence="12">
    <location>
        <begin position="913"/>
        <end position="1055"/>
    </location>
</feature>
<dbReference type="PANTHER" id="PTHR13224">
    <property type="entry name" value="THYROID HORMONE RECEPTOR-ASSOCIATED PROTEIN-RELATED"/>
    <property type="match status" value="1"/>
</dbReference>
<evidence type="ECO:0000256" key="2">
    <source>
        <dbReference type="ARBA" id="ARBA00006543"/>
    </source>
</evidence>
<organism evidence="13 14">
    <name type="scientific">Chaetomidium leptoderma</name>
    <dbReference type="NCBI Taxonomy" id="669021"/>
    <lineage>
        <taxon>Eukaryota</taxon>
        <taxon>Fungi</taxon>
        <taxon>Dikarya</taxon>
        <taxon>Ascomycota</taxon>
        <taxon>Pezizomycotina</taxon>
        <taxon>Sordariomycetes</taxon>
        <taxon>Sordariomycetidae</taxon>
        <taxon>Sordariales</taxon>
        <taxon>Chaetomiaceae</taxon>
        <taxon>Chaetomidium</taxon>
    </lineage>
</organism>
<keyword evidence="5 9" id="KW-0010">Activator</keyword>
<protein>
    <recommendedName>
        <fullName evidence="3 9">Mediator of RNA polymerase II transcription subunit 16</fullName>
    </recommendedName>
    <alternativeName>
        <fullName evidence="8 9">Mediator complex subunit 16</fullName>
    </alternativeName>
</protein>
<feature type="compositionally biased region" description="Pro residues" evidence="10">
    <location>
        <begin position="141"/>
        <end position="151"/>
    </location>
</feature>
<dbReference type="Pfam" id="PF11635">
    <property type="entry name" value="Med16_N"/>
    <property type="match status" value="1"/>
</dbReference>
<dbReference type="AlphaFoldDB" id="A0AAN6VQP8"/>
<proteinExistence type="inferred from homology"/>
<evidence type="ECO:0000313" key="14">
    <source>
        <dbReference type="Proteomes" id="UP001302745"/>
    </source>
</evidence>
<evidence type="ECO:0000256" key="8">
    <source>
        <dbReference type="ARBA" id="ARBA00032015"/>
    </source>
</evidence>